<dbReference type="FunCoup" id="A0A7M7P7H0">
    <property type="interactions" value="649"/>
</dbReference>
<evidence type="ECO:0000256" key="13">
    <source>
        <dbReference type="RuleBase" id="RU361242"/>
    </source>
</evidence>
<dbReference type="Pfam" id="PF00535">
    <property type="entry name" value="Glycos_transf_2"/>
    <property type="match status" value="1"/>
</dbReference>
<comment type="pathway">
    <text evidence="13">Protein modification; protein glycosylation.</text>
</comment>
<keyword evidence="13" id="KW-0328">Glycosyltransferase</keyword>
<dbReference type="RefSeq" id="XP_030846376.1">
    <property type="nucleotide sequence ID" value="XM_030990516.1"/>
</dbReference>
<dbReference type="InterPro" id="IPR001173">
    <property type="entry name" value="Glyco_trans_2-like"/>
</dbReference>
<organism evidence="16 17">
    <name type="scientific">Strongylocentrotus purpuratus</name>
    <name type="common">Purple sea urchin</name>
    <dbReference type="NCBI Taxonomy" id="7668"/>
    <lineage>
        <taxon>Eukaryota</taxon>
        <taxon>Metazoa</taxon>
        <taxon>Echinodermata</taxon>
        <taxon>Eleutherozoa</taxon>
        <taxon>Echinozoa</taxon>
        <taxon>Echinoidea</taxon>
        <taxon>Euechinoidea</taxon>
        <taxon>Echinacea</taxon>
        <taxon>Camarodonta</taxon>
        <taxon>Echinidea</taxon>
        <taxon>Strongylocentrotidae</taxon>
        <taxon>Strongylocentrotus</taxon>
    </lineage>
</organism>
<keyword evidence="11" id="KW-0325">Glycoprotein</keyword>
<dbReference type="PANTHER" id="PTHR11675:SF63">
    <property type="entry name" value="POLYPEPTIDE N-ACETYLGALACTOSAMINYLTRANSFERASE"/>
    <property type="match status" value="1"/>
</dbReference>
<dbReference type="GO" id="GO:0008593">
    <property type="term" value="P:regulation of Notch signaling pathway"/>
    <property type="evidence" value="ECO:0000318"/>
    <property type="project" value="GO_Central"/>
</dbReference>
<evidence type="ECO:0000256" key="6">
    <source>
        <dbReference type="ARBA" id="ARBA00022968"/>
    </source>
</evidence>
<evidence type="ECO:0000256" key="4">
    <source>
        <dbReference type="ARBA" id="ARBA00022692"/>
    </source>
</evidence>
<feature type="transmembrane region" description="Helical" evidence="13">
    <location>
        <begin position="7"/>
        <end position="30"/>
    </location>
</feature>
<protein>
    <recommendedName>
        <fullName evidence="13">Polypeptide N-acetylgalactosaminyltransferase</fullName>
        <ecNumber evidence="13">2.4.1.-</ecNumber>
    </recommendedName>
    <alternativeName>
        <fullName evidence="13">Protein-UDP acetylgalactosaminyltransferase</fullName>
    </alternativeName>
</protein>
<name>A0A7M7P7H0_STRPU</name>
<dbReference type="GO" id="GO:0030246">
    <property type="term" value="F:carbohydrate binding"/>
    <property type="evidence" value="ECO:0007669"/>
    <property type="project" value="UniProtKB-KW"/>
</dbReference>
<dbReference type="GO" id="GO:0000139">
    <property type="term" value="C:Golgi membrane"/>
    <property type="evidence" value="ECO:0007669"/>
    <property type="project" value="UniProtKB-SubCell"/>
</dbReference>
<dbReference type="EnsemblMetazoa" id="XM_030990516">
    <property type="protein sequence ID" value="XP_030846376"/>
    <property type="gene ID" value="LOC575483"/>
</dbReference>
<proteinExistence type="inferred from homology"/>
<dbReference type="SMART" id="SM00458">
    <property type="entry name" value="RICIN"/>
    <property type="match status" value="1"/>
</dbReference>
<evidence type="ECO:0000256" key="8">
    <source>
        <dbReference type="ARBA" id="ARBA00023034"/>
    </source>
</evidence>
<dbReference type="AlphaFoldDB" id="A0A7M7P7H0"/>
<evidence type="ECO:0000256" key="3">
    <source>
        <dbReference type="ARBA" id="ARBA00005680"/>
    </source>
</evidence>
<keyword evidence="7 13" id="KW-1133">Transmembrane helix</keyword>
<dbReference type="UniPathway" id="UPA00378"/>
<evidence type="ECO:0000313" key="16">
    <source>
        <dbReference type="EnsemblMetazoa" id="XP_030846376"/>
    </source>
</evidence>
<dbReference type="InterPro" id="IPR029044">
    <property type="entry name" value="Nucleotide-diphossugar_trans"/>
</dbReference>
<comment type="subcellular location">
    <subcellularLocation>
        <location evidence="2 13">Golgi apparatus membrane</location>
        <topology evidence="2 13">Single-pass type II membrane protein</topology>
    </subcellularLocation>
</comment>
<dbReference type="InterPro" id="IPR035992">
    <property type="entry name" value="Ricin_B-like_lectins"/>
</dbReference>
<keyword evidence="8 13" id="KW-0333">Golgi apparatus</keyword>
<dbReference type="FunFam" id="3.90.550.10:FF:000053">
    <property type="entry name" value="Polypeptide N-acetylgalactosaminyltransferase"/>
    <property type="match status" value="1"/>
</dbReference>
<evidence type="ECO:0000256" key="11">
    <source>
        <dbReference type="ARBA" id="ARBA00023180"/>
    </source>
</evidence>
<keyword evidence="13" id="KW-0808">Transferase</keyword>
<dbReference type="InterPro" id="IPR045885">
    <property type="entry name" value="GalNAc-T"/>
</dbReference>
<keyword evidence="6" id="KW-0735">Signal-anchor</keyword>
<keyword evidence="12 13" id="KW-0464">Manganese</keyword>
<keyword evidence="17" id="KW-1185">Reference proteome</keyword>
<comment type="similarity">
    <text evidence="3 13">Belongs to the glycosyltransferase 2 family. GalNAc-T subfamily.</text>
</comment>
<comment type="cofactor">
    <cofactor evidence="1 13">
        <name>Mn(2+)</name>
        <dbReference type="ChEBI" id="CHEBI:29035"/>
    </cofactor>
</comment>
<reference evidence="17" key="1">
    <citation type="submission" date="2015-02" db="EMBL/GenBank/DDBJ databases">
        <title>Genome sequencing for Strongylocentrotus purpuratus.</title>
        <authorList>
            <person name="Murali S."/>
            <person name="Liu Y."/>
            <person name="Vee V."/>
            <person name="English A."/>
            <person name="Wang M."/>
            <person name="Skinner E."/>
            <person name="Han Y."/>
            <person name="Muzny D.M."/>
            <person name="Worley K.C."/>
            <person name="Gibbs R.A."/>
        </authorList>
    </citation>
    <scope>NUCLEOTIDE SEQUENCE</scope>
</reference>
<evidence type="ECO:0000259" key="15">
    <source>
        <dbReference type="SMART" id="SM00458"/>
    </source>
</evidence>
<evidence type="ECO:0000256" key="9">
    <source>
        <dbReference type="ARBA" id="ARBA00023136"/>
    </source>
</evidence>
<dbReference type="GO" id="GO:0004653">
    <property type="term" value="F:polypeptide N-acetylgalactosaminyltransferase activity"/>
    <property type="evidence" value="ECO:0000318"/>
    <property type="project" value="GO_Central"/>
</dbReference>
<dbReference type="SUPFAM" id="SSF53448">
    <property type="entry name" value="Nucleotide-diphospho-sugar transferases"/>
    <property type="match status" value="1"/>
</dbReference>
<evidence type="ECO:0000256" key="7">
    <source>
        <dbReference type="ARBA" id="ARBA00022989"/>
    </source>
</evidence>
<dbReference type="GO" id="GO:0005112">
    <property type="term" value="F:Notch binding"/>
    <property type="evidence" value="ECO:0000318"/>
    <property type="project" value="GO_Central"/>
</dbReference>
<feature type="compositionally biased region" description="Gly residues" evidence="14">
    <location>
        <begin position="502"/>
        <end position="513"/>
    </location>
</feature>
<dbReference type="InterPro" id="IPR000772">
    <property type="entry name" value="Ricin_B_lectin"/>
</dbReference>
<dbReference type="InParanoid" id="A0A7M7P7H0"/>
<dbReference type="PANTHER" id="PTHR11675">
    <property type="entry name" value="N-ACETYLGALACTOSAMINYLTRANSFERASE"/>
    <property type="match status" value="1"/>
</dbReference>
<dbReference type="CTD" id="63917"/>
<evidence type="ECO:0000256" key="5">
    <source>
        <dbReference type="ARBA" id="ARBA00022734"/>
    </source>
</evidence>
<evidence type="ECO:0000313" key="17">
    <source>
        <dbReference type="Proteomes" id="UP000007110"/>
    </source>
</evidence>
<dbReference type="Pfam" id="PF00652">
    <property type="entry name" value="Ricin_B_lectin"/>
    <property type="match status" value="1"/>
</dbReference>
<dbReference type="Gene3D" id="2.80.10.50">
    <property type="match status" value="1"/>
</dbReference>
<dbReference type="GO" id="GO:0005794">
    <property type="term" value="C:Golgi apparatus"/>
    <property type="evidence" value="ECO:0000318"/>
    <property type="project" value="GO_Central"/>
</dbReference>
<dbReference type="KEGG" id="spu:575483"/>
<keyword evidence="4 13" id="KW-0812">Transmembrane</keyword>
<dbReference type="CDD" id="cd23440">
    <property type="entry name" value="beta-trefoil_Ricin_GALNT11"/>
    <property type="match status" value="1"/>
</dbReference>
<dbReference type="OMA" id="PVFQPWH"/>
<evidence type="ECO:0000256" key="2">
    <source>
        <dbReference type="ARBA" id="ARBA00004323"/>
    </source>
</evidence>
<accession>A0A7M7P7H0</accession>
<sequence>MSTKIPLIRCFCYGITISSIIWLILIYIFLSDVGKDAPSGLPGVKYAPGRVKMIPRHRGGARPPLGVGGGVEEEDKRWRVNNLVMQDGGGNDLNAMRFNPKVLNPKNALYKKQGKPMREKQRLKADAQGDWGEDELGMVRTDEERSIRDGGYRQHAFNELISQRIGFHRNVTDTRNPLCKYQVYSEELPTVSIVICFYNEAWSTLLRTVYSVLDRTPRRLIHELILVDDFSELTHLKKELDQYMSKNFNGLVHVIHNGQREGLIRARTIGARYATGDVLMFLDSHCEVNEQWLEPLLERIKADSHTVVCPIIDIINHDTFAYTASPLVKGGFNWGMHFKWDTIRSRQLVGKEDYVKPIESPTMAGGLFAMNREYFHKLGDYDEGMDIWGGENLEISFRIWQCGGKLEIVPCSRVGHVFRKRRPYGSPNRQDTTTKNAVRVAEVWMDEYKEHFYQVQPKAKNIDYGDISSRVALREELKCKSFKWYLDTVYPEMRTPNDTKGRTGGVVEGGGGMQRMQRKAPQTSLRKGKLKHSLTGLCLVPKAELVKGTELILGDCDRLGDTNTMTWYQTSVEELKLGDAICMDMSESNSASLPQLRKCDGMGGSQRWRIKDKNIYHPVSGQCLSIKQFGSIQMAQLDICSSDPMQEWEYLIHR</sequence>
<keyword evidence="9 13" id="KW-0472">Membrane</keyword>
<dbReference type="EC" id="2.4.1.-" evidence="13"/>
<dbReference type="SUPFAM" id="SSF50370">
    <property type="entry name" value="Ricin B-like lectins"/>
    <property type="match status" value="1"/>
</dbReference>
<dbReference type="OrthoDB" id="6119243at2759"/>
<dbReference type="Proteomes" id="UP000007110">
    <property type="component" value="Unassembled WGS sequence"/>
</dbReference>
<dbReference type="GO" id="GO:0006493">
    <property type="term" value="P:protein O-linked glycosylation"/>
    <property type="evidence" value="ECO:0000318"/>
    <property type="project" value="GO_Central"/>
</dbReference>
<dbReference type="Gene3D" id="3.90.550.10">
    <property type="entry name" value="Spore Coat Polysaccharide Biosynthesis Protein SpsA, Chain A"/>
    <property type="match status" value="1"/>
</dbReference>
<dbReference type="GeneID" id="575483"/>
<evidence type="ECO:0000256" key="1">
    <source>
        <dbReference type="ARBA" id="ARBA00001936"/>
    </source>
</evidence>
<keyword evidence="10 13" id="KW-1015">Disulfide bond</keyword>
<evidence type="ECO:0000256" key="14">
    <source>
        <dbReference type="SAM" id="MobiDB-lite"/>
    </source>
</evidence>
<feature type="region of interest" description="Disordered" evidence="14">
    <location>
        <begin position="495"/>
        <end position="525"/>
    </location>
</feature>
<dbReference type="PROSITE" id="PS50231">
    <property type="entry name" value="RICIN_B_LECTIN"/>
    <property type="match status" value="1"/>
</dbReference>
<reference evidence="16" key="2">
    <citation type="submission" date="2021-01" db="UniProtKB">
        <authorList>
            <consortium name="EnsemblMetazoa"/>
        </authorList>
    </citation>
    <scope>IDENTIFICATION</scope>
</reference>
<feature type="domain" description="Ricin B lectin" evidence="15">
    <location>
        <begin position="527"/>
        <end position="651"/>
    </location>
</feature>
<evidence type="ECO:0000256" key="10">
    <source>
        <dbReference type="ARBA" id="ARBA00023157"/>
    </source>
</evidence>
<keyword evidence="5 13" id="KW-0430">Lectin</keyword>
<dbReference type="CDD" id="cd02510">
    <property type="entry name" value="pp-GalNAc-T"/>
    <property type="match status" value="1"/>
</dbReference>
<evidence type="ECO:0000256" key="12">
    <source>
        <dbReference type="ARBA" id="ARBA00023211"/>
    </source>
</evidence>